<sequence length="313" mass="35868">MEPIKESLKRVVNVPSFQERYEAMRKSILEHEKIQQFMTANAEAIDAQMIERSLLKLNEYISQSTDCCKCGTTAQCTNYLQGFIPKLLITNGRIDITYERCEQKIVEDERREIASMVSSMHMPKEVLQAAFEDITIAGNRSRLDIGQRVMAFIQEYRETGQLPHKGLYLYGEFGVGKSFILGATANELAKVKVKSVIVYVPEFLRELKAAMADHTLESKVDFVKRAPVLMLDDLGAEAISQWARDEILGAILHYRMSEQLPTFISSNFNYDELEHHLAHSQRGEVETVKARRLMERIKATTTLMRVEGENLRR</sequence>
<dbReference type="GO" id="GO:0006260">
    <property type="term" value="P:DNA replication"/>
    <property type="evidence" value="ECO:0007669"/>
    <property type="project" value="TreeGrafter"/>
</dbReference>
<accession>A0AAW9NZE1</accession>
<dbReference type="GO" id="GO:0005524">
    <property type="term" value="F:ATP binding"/>
    <property type="evidence" value="ECO:0007669"/>
    <property type="project" value="InterPro"/>
</dbReference>
<evidence type="ECO:0000259" key="2">
    <source>
        <dbReference type="Pfam" id="PF07319"/>
    </source>
</evidence>
<dbReference type="CDD" id="cd00009">
    <property type="entry name" value="AAA"/>
    <property type="match status" value="1"/>
</dbReference>
<dbReference type="Gene3D" id="3.40.50.300">
    <property type="entry name" value="P-loop containing nucleotide triphosphate hydrolases"/>
    <property type="match status" value="1"/>
</dbReference>
<dbReference type="SUPFAM" id="SSF52540">
    <property type="entry name" value="P-loop containing nucleoside triphosphate hydrolases"/>
    <property type="match status" value="1"/>
</dbReference>
<dbReference type="InterPro" id="IPR009928">
    <property type="entry name" value="DnaI_N"/>
</dbReference>
<dbReference type="Proteomes" id="UP001344888">
    <property type="component" value="Unassembled WGS sequence"/>
</dbReference>
<dbReference type="PANTHER" id="PTHR30050">
    <property type="entry name" value="CHROMOSOMAL REPLICATION INITIATOR PROTEIN DNAA"/>
    <property type="match status" value="1"/>
</dbReference>
<keyword evidence="4" id="KW-1185">Reference proteome</keyword>
<dbReference type="RefSeq" id="WP_326124981.1">
    <property type="nucleotide sequence ID" value="NZ_JARSFG010000028.1"/>
</dbReference>
<dbReference type="Pfam" id="PF01695">
    <property type="entry name" value="IstB_IS21"/>
    <property type="match status" value="1"/>
</dbReference>
<dbReference type="InterPro" id="IPR027417">
    <property type="entry name" value="P-loop_NTPase"/>
</dbReference>
<gene>
    <name evidence="3" type="primary">dnaI</name>
    <name evidence="3" type="ORF">P9B03_18180</name>
</gene>
<dbReference type="AlphaFoldDB" id="A0AAW9NZE1"/>
<evidence type="ECO:0000313" key="3">
    <source>
        <dbReference type="EMBL" id="MEC1180428.1"/>
    </source>
</evidence>
<comment type="caution">
    <text evidence="3">The sequence shown here is derived from an EMBL/GenBank/DDBJ whole genome shotgun (WGS) entry which is preliminary data.</text>
</comment>
<proteinExistence type="predicted"/>
<dbReference type="PANTHER" id="PTHR30050:SF8">
    <property type="entry name" value="PRIMOSOMAL PROTEIN DNAI"/>
    <property type="match status" value="1"/>
</dbReference>
<feature type="domain" description="Primosomal DnaI N-terminal" evidence="2">
    <location>
        <begin position="1"/>
        <end position="98"/>
    </location>
</feature>
<feature type="domain" description="IstB-like ATP-binding" evidence="1">
    <location>
        <begin position="164"/>
        <end position="312"/>
    </location>
</feature>
<dbReference type="Pfam" id="PF07319">
    <property type="entry name" value="DnaI_N"/>
    <property type="match status" value="1"/>
</dbReference>
<dbReference type="EMBL" id="JARSFG010000028">
    <property type="protein sequence ID" value="MEC1180428.1"/>
    <property type="molecule type" value="Genomic_DNA"/>
</dbReference>
<protein>
    <submittedName>
        <fullName evidence="3">Primosomal protein DnaI</fullName>
    </submittedName>
</protein>
<dbReference type="NCBIfam" id="NF006505">
    <property type="entry name" value="PRK08939.1"/>
    <property type="match status" value="1"/>
</dbReference>
<dbReference type="InterPro" id="IPR002611">
    <property type="entry name" value="IstB_ATP-bd"/>
</dbReference>
<evidence type="ECO:0000259" key="1">
    <source>
        <dbReference type="Pfam" id="PF01695"/>
    </source>
</evidence>
<evidence type="ECO:0000313" key="4">
    <source>
        <dbReference type="Proteomes" id="UP001344888"/>
    </source>
</evidence>
<name>A0AAW9NZE1_9BACL</name>
<organism evidence="3 4">
    <name type="scientific">Metasolibacillus meyeri</name>
    <dbReference type="NCBI Taxonomy" id="1071052"/>
    <lineage>
        <taxon>Bacteria</taxon>
        <taxon>Bacillati</taxon>
        <taxon>Bacillota</taxon>
        <taxon>Bacilli</taxon>
        <taxon>Bacillales</taxon>
        <taxon>Caryophanaceae</taxon>
        <taxon>Metasolibacillus</taxon>
    </lineage>
</organism>
<reference evidence="3 4" key="1">
    <citation type="submission" date="2023-03" db="EMBL/GenBank/DDBJ databases">
        <title>Bacillus Genome Sequencing.</title>
        <authorList>
            <person name="Dunlap C."/>
        </authorList>
    </citation>
    <scope>NUCLEOTIDE SEQUENCE [LARGE SCALE GENOMIC DNA]</scope>
    <source>
        <strain evidence="3 4">B-59205</strain>
    </source>
</reference>